<evidence type="ECO:0000313" key="2">
    <source>
        <dbReference type="Proteomes" id="UP000265520"/>
    </source>
</evidence>
<name>A0A392UEQ6_9FABA</name>
<reference evidence="1 2" key="1">
    <citation type="journal article" date="2018" name="Front. Plant Sci.">
        <title>Red Clover (Trifolium pratense) and Zigzag Clover (T. medium) - A Picture of Genomic Similarities and Differences.</title>
        <authorList>
            <person name="Dluhosova J."/>
            <person name="Istvanek J."/>
            <person name="Nedelnik J."/>
            <person name="Repkova J."/>
        </authorList>
    </citation>
    <scope>NUCLEOTIDE SEQUENCE [LARGE SCALE GENOMIC DNA]</scope>
    <source>
        <strain evidence="2">cv. 10/8</strain>
        <tissue evidence="1">Leaf</tissue>
    </source>
</reference>
<feature type="non-terminal residue" evidence="1">
    <location>
        <position position="28"/>
    </location>
</feature>
<proteinExistence type="predicted"/>
<accession>A0A392UEQ6</accession>
<protein>
    <submittedName>
        <fullName evidence="1">Uncharacterized protein</fullName>
    </submittedName>
</protein>
<sequence length="28" mass="3049">MGQWKMKKMILGVGKALGSLVTAFLQDP</sequence>
<dbReference type="Proteomes" id="UP000265520">
    <property type="component" value="Unassembled WGS sequence"/>
</dbReference>
<keyword evidence="2" id="KW-1185">Reference proteome</keyword>
<dbReference type="AlphaFoldDB" id="A0A392UEQ6"/>
<dbReference type="EMBL" id="LXQA010771067">
    <property type="protein sequence ID" value="MCI70215.1"/>
    <property type="molecule type" value="Genomic_DNA"/>
</dbReference>
<organism evidence="1 2">
    <name type="scientific">Trifolium medium</name>
    <dbReference type="NCBI Taxonomy" id="97028"/>
    <lineage>
        <taxon>Eukaryota</taxon>
        <taxon>Viridiplantae</taxon>
        <taxon>Streptophyta</taxon>
        <taxon>Embryophyta</taxon>
        <taxon>Tracheophyta</taxon>
        <taxon>Spermatophyta</taxon>
        <taxon>Magnoliopsida</taxon>
        <taxon>eudicotyledons</taxon>
        <taxon>Gunneridae</taxon>
        <taxon>Pentapetalae</taxon>
        <taxon>rosids</taxon>
        <taxon>fabids</taxon>
        <taxon>Fabales</taxon>
        <taxon>Fabaceae</taxon>
        <taxon>Papilionoideae</taxon>
        <taxon>50 kb inversion clade</taxon>
        <taxon>NPAAA clade</taxon>
        <taxon>Hologalegina</taxon>
        <taxon>IRL clade</taxon>
        <taxon>Trifolieae</taxon>
        <taxon>Trifolium</taxon>
    </lineage>
</organism>
<comment type="caution">
    <text evidence="1">The sequence shown here is derived from an EMBL/GenBank/DDBJ whole genome shotgun (WGS) entry which is preliminary data.</text>
</comment>
<evidence type="ECO:0000313" key="1">
    <source>
        <dbReference type="EMBL" id="MCI70215.1"/>
    </source>
</evidence>